<evidence type="ECO:0000256" key="5">
    <source>
        <dbReference type="HAMAP-Rule" id="MF_00374"/>
    </source>
</evidence>
<dbReference type="CDD" id="cd00427">
    <property type="entry name" value="Ribosomal_L29_HIP"/>
    <property type="match status" value="1"/>
</dbReference>
<evidence type="ECO:0000256" key="6">
    <source>
        <dbReference type="SAM" id="Coils"/>
    </source>
</evidence>
<dbReference type="InterPro" id="IPR001854">
    <property type="entry name" value="Ribosomal_uL29"/>
</dbReference>
<comment type="similarity">
    <text evidence="1 5">Belongs to the universal ribosomal protein uL29 family.</text>
</comment>
<dbReference type="GO" id="GO:0003735">
    <property type="term" value="F:structural constituent of ribosome"/>
    <property type="evidence" value="ECO:0007669"/>
    <property type="project" value="InterPro"/>
</dbReference>
<accession>A0A6C2UKX5</accession>
<dbReference type="GO" id="GO:0006412">
    <property type="term" value="P:translation"/>
    <property type="evidence" value="ECO:0007669"/>
    <property type="project" value="UniProtKB-UniRule"/>
</dbReference>
<dbReference type="InterPro" id="IPR018254">
    <property type="entry name" value="Ribosomal_uL29_CS"/>
</dbReference>
<dbReference type="InterPro" id="IPR036049">
    <property type="entry name" value="Ribosomal_uL29_sf"/>
</dbReference>
<evidence type="ECO:0000256" key="4">
    <source>
        <dbReference type="ARBA" id="ARBA00035204"/>
    </source>
</evidence>
<dbReference type="RefSeq" id="WP_136061947.1">
    <property type="nucleotide sequence ID" value="NZ_CAAHFH010000001.1"/>
</dbReference>
<dbReference type="FunFam" id="1.10.287.310:FF:000001">
    <property type="entry name" value="50S ribosomal protein L29"/>
    <property type="match status" value="1"/>
</dbReference>
<keyword evidence="2 5" id="KW-0689">Ribosomal protein</keyword>
<organism evidence="7 8">
    <name type="scientific">Pontiella sulfatireligans</name>
    <dbReference type="NCBI Taxonomy" id="2750658"/>
    <lineage>
        <taxon>Bacteria</taxon>
        <taxon>Pseudomonadati</taxon>
        <taxon>Kiritimatiellota</taxon>
        <taxon>Kiritimatiellia</taxon>
        <taxon>Kiritimatiellales</taxon>
        <taxon>Pontiellaceae</taxon>
        <taxon>Pontiella</taxon>
    </lineage>
</organism>
<dbReference type="Pfam" id="PF00831">
    <property type="entry name" value="Ribosomal_L29"/>
    <property type="match status" value="1"/>
</dbReference>
<dbReference type="AlphaFoldDB" id="A0A6C2UKX5"/>
<evidence type="ECO:0000256" key="1">
    <source>
        <dbReference type="ARBA" id="ARBA00009254"/>
    </source>
</evidence>
<dbReference type="Gene3D" id="1.10.287.310">
    <property type="match status" value="1"/>
</dbReference>
<dbReference type="InterPro" id="IPR050063">
    <property type="entry name" value="Ribosomal_protein_uL29"/>
</dbReference>
<evidence type="ECO:0000256" key="2">
    <source>
        <dbReference type="ARBA" id="ARBA00022980"/>
    </source>
</evidence>
<reference evidence="7 8" key="1">
    <citation type="submission" date="2019-04" db="EMBL/GenBank/DDBJ databases">
        <authorList>
            <person name="Van Vliet M D."/>
        </authorList>
    </citation>
    <scope>NUCLEOTIDE SEQUENCE [LARGE SCALE GENOMIC DNA]</scope>
    <source>
        <strain evidence="7 8">F21</strain>
    </source>
</reference>
<dbReference type="PANTHER" id="PTHR10916:SF0">
    <property type="entry name" value="LARGE RIBOSOMAL SUBUNIT PROTEIN UL29C"/>
    <property type="match status" value="1"/>
</dbReference>
<dbReference type="NCBIfam" id="TIGR00012">
    <property type="entry name" value="L29"/>
    <property type="match status" value="1"/>
</dbReference>
<evidence type="ECO:0000313" key="8">
    <source>
        <dbReference type="Proteomes" id="UP000346198"/>
    </source>
</evidence>
<protein>
    <recommendedName>
        <fullName evidence="4 5">Large ribosomal subunit protein uL29</fullName>
    </recommendedName>
</protein>
<evidence type="ECO:0000256" key="3">
    <source>
        <dbReference type="ARBA" id="ARBA00023274"/>
    </source>
</evidence>
<dbReference type="PROSITE" id="PS00579">
    <property type="entry name" value="RIBOSOMAL_L29"/>
    <property type="match status" value="1"/>
</dbReference>
<dbReference type="EMBL" id="CAAHFH010000001">
    <property type="protein sequence ID" value="VGO20543.1"/>
    <property type="molecule type" value="Genomic_DNA"/>
</dbReference>
<keyword evidence="3 5" id="KW-0687">Ribonucleoprotein</keyword>
<name>A0A6C2UKX5_9BACT</name>
<dbReference type="HAMAP" id="MF_00374">
    <property type="entry name" value="Ribosomal_uL29"/>
    <property type="match status" value="1"/>
</dbReference>
<dbReference type="Proteomes" id="UP000346198">
    <property type="component" value="Unassembled WGS sequence"/>
</dbReference>
<gene>
    <name evidence="5 7" type="primary">rpmC</name>
    <name evidence="7" type="ORF">SCARR_02606</name>
</gene>
<proteinExistence type="inferred from homology"/>
<feature type="coiled-coil region" evidence="6">
    <location>
        <begin position="4"/>
        <end position="31"/>
    </location>
</feature>
<keyword evidence="8" id="KW-1185">Reference proteome</keyword>
<sequence>MKVNELKEMTKEELDQQLVDIKKEQFNLKLQQVSGQLEKPSRMKELRRTVARIKTIQTAKKVEG</sequence>
<evidence type="ECO:0000313" key="7">
    <source>
        <dbReference type="EMBL" id="VGO20543.1"/>
    </source>
</evidence>
<dbReference type="SUPFAM" id="SSF46561">
    <property type="entry name" value="Ribosomal protein L29 (L29p)"/>
    <property type="match status" value="1"/>
</dbReference>
<keyword evidence="6" id="KW-0175">Coiled coil</keyword>
<dbReference type="GO" id="GO:0022625">
    <property type="term" value="C:cytosolic large ribosomal subunit"/>
    <property type="evidence" value="ECO:0007669"/>
    <property type="project" value="TreeGrafter"/>
</dbReference>
<dbReference type="PANTHER" id="PTHR10916">
    <property type="entry name" value="60S RIBOSOMAL PROTEIN L35/50S RIBOSOMAL PROTEIN L29"/>
    <property type="match status" value="1"/>
</dbReference>